<name>A0A0F9CX86_9ZZZZ</name>
<sequence>LGGQGQQLSALLPLLQTALAAGGAGSGPVITESPGFFQGVALPLIETGGQIAAAAAGAGG</sequence>
<gene>
    <name evidence="1" type="ORF">LCGC14_2557950</name>
</gene>
<proteinExistence type="predicted"/>
<organism evidence="1">
    <name type="scientific">marine sediment metagenome</name>
    <dbReference type="NCBI Taxonomy" id="412755"/>
    <lineage>
        <taxon>unclassified sequences</taxon>
        <taxon>metagenomes</taxon>
        <taxon>ecological metagenomes</taxon>
    </lineage>
</organism>
<feature type="non-terminal residue" evidence="1">
    <location>
        <position position="1"/>
    </location>
</feature>
<dbReference type="EMBL" id="LAZR01042147">
    <property type="protein sequence ID" value="KKL10226.1"/>
    <property type="molecule type" value="Genomic_DNA"/>
</dbReference>
<reference evidence="1" key="1">
    <citation type="journal article" date="2015" name="Nature">
        <title>Complex archaea that bridge the gap between prokaryotes and eukaryotes.</title>
        <authorList>
            <person name="Spang A."/>
            <person name="Saw J.H."/>
            <person name="Jorgensen S.L."/>
            <person name="Zaremba-Niedzwiedzka K."/>
            <person name="Martijn J."/>
            <person name="Lind A.E."/>
            <person name="van Eijk R."/>
            <person name="Schleper C."/>
            <person name="Guy L."/>
            <person name="Ettema T.J."/>
        </authorList>
    </citation>
    <scope>NUCLEOTIDE SEQUENCE</scope>
</reference>
<dbReference type="AlphaFoldDB" id="A0A0F9CX86"/>
<accession>A0A0F9CX86</accession>
<evidence type="ECO:0000313" key="1">
    <source>
        <dbReference type="EMBL" id="KKL10226.1"/>
    </source>
</evidence>
<comment type="caution">
    <text evidence="1">The sequence shown here is derived from an EMBL/GenBank/DDBJ whole genome shotgun (WGS) entry which is preliminary data.</text>
</comment>
<protein>
    <submittedName>
        <fullName evidence="1">Uncharacterized protein</fullName>
    </submittedName>
</protein>